<evidence type="ECO:0000256" key="1">
    <source>
        <dbReference type="SAM" id="Phobius"/>
    </source>
</evidence>
<feature type="transmembrane region" description="Helical" evidence="1">
    <location>
        <begin position="114"/>
        <end position="134"/>
    </location>
</feature>
<name>A0A9E7Y707_9ABAC</name>
<keyword evidence="1" id="KW-1133">Transmembrane helix</keyword>
<evidence type="ECO:0000313" key="2">
    <source>
        <dbReference type="EMBL" id="UZE89798.1"/>
    </source>
</evidence>
<feature type="transmembrane region" description="Helical" evidence="1">
    <location>
        <begin position="12"/>
        <end position="33"/>
    </location>
</feature>
<protein>
    <submittedName>
        <fullName evidence="2">ARIF-1</fullName>
    </submittedName>
</protein>
<organism evidence="2 3">
    <name type="scientific">Parapoynx stagnalis nucleopolyhedrovirus</name>
    <dbReference type="NCBI Taxonomy" id="2993413"/>
    <lineage>
        <taxon>Viruses</taxon>
        <taxon>Viruses incertae sedis</taxon>
        <taxon>Naldaviricetes</taxon>
        <taxon>Lefavirales</taxon>
        <taxon>Baculoviridae</taxon>
        <taxon>Alphabaculovirus</taxon>
        <taxon>Alphabaculovirus pastagnalis</taxon>
    </lineage>
</organism>
<dbReference type="Proteomes" id="UP001264959">
    <property type="component" value="Segment"/>
</dbReference>
<sequence>MFNKILNAFQTLLNFCLFSMNTFLFVLSIMGLADNRFAFLLETNDSMFTINLSTLTTLLFGIWVLFYMFLYMHTLILCLKISKTETKYTDSNTENNDDTDNYVLVKRDFFIKSILILVNTMIVIFWLWFIVYQINIYKFGHMPFLDVNYREHDKDSVCWNGYLTYAIDENTIKNNNCLYVNNNLVESNYIQVKCVRCRKLITEDEGTFFNQNFTSVSIAVLTVLVIQLWNTYAVLRNLQRNKLNKAQPPEIKMTTYSFDNEEEENTEEESTNSDKLMFEQIYEARKSVTPPSSRASVQPQKITLSSSSCTCNDNIYSTPASLRCCCNVKARNNFNADWVFRPLSSINVEVTPSLPLPSISE</sequence>
<keyword evidence="3" id="KW-1185">Reference proteome</keyword>
<keyword evidence="1" id="KW-0812">Transmembrane</keyword>
<evidence type="ECO:0000313" key="3">
    <source>
        <dbReference type="Proteomes" id="UP001264959"/>
    </source>
</evidence>
<feature type="transmembrane region" description="Helical" evidence="1">
    <location>
        <begin position="213"/>
        <end position="235"/>
    </location>
</feature>
<dbReference type="EMBL" id="ON704650">
    <property type="protein sequence ID" value="UZE89798.1"/>
    <property type="molecule type" value="Genomic_DNA"/>
</dbReference>
<reference evidence="2" key="1">
    <citation type="journal article" date="2022" name="Viruses">
        <title>The Parapoynx stagnalis Nucleopolyhedrovirus (PastNPV), a Divergent Member of the Alphabaculovirus Group I Clade, Encodes a Homolog of Ran GTPase.</title>
        <authorList>
            <person name="Harrison R.L."/>
            <person name="Rowley D.L."/>
        </authorList>
    </citation>
    <scope>NUCLEOTIDE SEQUENCE</scope>
    <source>
        <strain evidence="2">BCIPV-473</strain>
    </source>
</reference>
<accession>A0A9E7Y707</accession>
<dbReference type="InterPro" id="IPR010639">
    <property type="entry name" value="Actin-rearrang-inducing_fac"/>
</dbReference>
<proteinExistence type="predicted"/>
<dbReference type="Pfam" id="PF06770">
    <property type="entry name" value="Arif-1"/>
    <property type="match status" value="1"/>
</dbReference>
<keyword evidence="1" id="KW-0472">Membrane</keyword>
<feature type="transmembrane region" description="Helical" evidence="1">
    <location>
        <begin position="53"/>
        <end position="79"/>
    </location>
</feature>